<dbReference type="PANTHER" id="PTHR42736:SF1">
    <property type="entry name" value="PROTEIN-GLUTAMINE GAMMA-GLUTAMYLTRANSFERASE"/>
    <property type="match status" value="1"/>
</dbReference>
<feature type="domain" description="Transglutaminase-like" evidence="2">
    <location>
        <begin position="413"/>
        <end position="483"/>
    </location>
</feature>
<dbReference type="SMART" id="SM00460">
    <property type="entry name" value="TGc"/>
    <property type="match status" value="1"/>
</dbReference>
<sequence length="670" mass="76174">MSDVTTVKLSTVQWQKVLLLLQGVQVMLAVPAFLLLPFWVVAVPLVSSFWQWGVLRGRLRTWSVWSKLLVILVLPVLLVLAGFRPTSLEFYIAVAYIGGALKLLEMKTYRDALLVVLMAIFLLACFFLLDQGMGYALYAALGSSVCLLALAAMHAPVGLRLLDGWRMTAQALLITAPFMVALFLLFPRLEPLWRMPLSSDVARTGISSTMSPGEISQLVQSDELVFRAQFVGDMPPPSALYWRVMTLDYYSGRRWYQSAERGDLPGRQNLQSSSALVAAQDAERWTYELTLAPTGQRWIPTLEHLLAGYSANAVRTGDQRLVWREDLKRADRLTAEAADAVVWPDQSSQRQSALHLPDTGNPRVRALAQEMHRASADDHDFAWQVMRLFAGEDFRYTLQPTAMAGNDSIDDFIFTQQAGFCAHYAEAFVFMLRAAGIPARVVVGYLGGQRSADGSYLRVRQREAHAWAEVWLDDAWQRFDPTAMVAPDRIEFQLDSSVAEAGALLRNNWFSEDRSPWIQQLYWHWDGVQYNWQRWVLNFSDQDQAGIWQRWLTHQSVTSVAVVTLFIFLALFGSWYIVLLVDKNKYKFGVRGLEYRARKYCQRRAPNLPDHQGFKLWVARLEAQDPELAAALSLFAAAYLPLVYGKKSGDPELQRLARFHLQHLERITRR</sequence>
<evidence type="ECO:0000259" key="2">
    <source>
        <dbReference type="SMART" id="SM00460"/>
    </source>
</evidence>
<feature type="transmembrane region" description="Helical" evidence="1">
    <location>
        <begin position="171"/>
        <end position="189"/>
    </location>
</feature>
<accession>A0AB38YC42</accession>
<dbReference type="SUPFAM" id="SSF54001">
    <property type="entry name" value="Cysteine proteinases"/>
    <property type="match status" value="1"/>
</dbReference>
<feature type="transmembrane region" description="Helical" evidence="1">
    <location>
        <begin position="560"/>
        <end position="581"/>
    </location>
</feature>
<evidence type="ECO:0000256" key="1">
    <source>
        <dbReference type="SAM" id="Phobius"/>
    </source>
</evidence>
<feature type="transmembrane region" description="Helical" evidence="1">
    <location>
        <begin position="135"/>
        <end position="159"/>
    </location>
</feature>
<evidence type="ECO:0000313" key="3">
    <source>
        <dbReference type="EMBL" id="WLD56936.1"/>
    </source>
</evidence>
<feature type="transmembrane region" description="Helical" evidence="1">
    <location>
        <begin position="111"/>
        <end position="129"/>
    </location>
</feature>
<proteinExistence type="predicted"/>
<dbReference type="AlphaFoldDB" id="A0AB38YC42"/>
<keyword evidence="1" id="KW-0472">Membrane</keyword>
<dbReference type="Pfam" id="PF11992">
    <property type="entry name" value="TgpA_N"/>
    <property type="match status" value="1"/>
</dbReference>
<gene>
    <name evidence="3" type="ORF">NFC81_09355</name>
</gene>
<keyword evidence="1" id="KW-1133">Transmembrane helix</keyword>
<dbReference type="InterPro" id="IPR052901">
    <property type="entry name" value="Bact_TGase-like"/>
</dbReference>
<dbReference type="EMBL" id="CP101717">
    <property type="protein sequence ID" value="WLD56936.1"/>
    <property type="molecule type" value="Genomic_DNA"/>
</dbReference>
<feature type="transmembrane region" description="Helical" evidence="1">
    <location>
        <begin position="26"/>
        <end position="50"/>
    </location>
</feature>
<dbReference type="Gene3D" id="3.10.620.30">
    <property type="match status" value="1"/>
</dbReference>
<reference evidence="3" key="1">
    <citation type="submission" date="2022-07" db="EMBL/GenBank/DDBJ databases">
        <title>Complete genome sequence of Salinispirillum sp. LH10-3-1 capable of multiple carbohydrate inversion isolated from a soda lake.</title>
        <authorList>
            <person name="Liu J."/>
            <person name="Zhai Y."/>
            <person name="Zhang H."/>
            <person name="Yang H."/>
            <person name="Qu J."/>
            <person name="Li J."/>
        </authorList>
    </citation>
    <scope>NUCLEOTIDE SEQUENCE</scope>
    <source>
        <strain evidence="3">LH 10-3-1</strain>
    </source>
</reference>
<dbReference type="PANTHER" id="PTHR42736">
    <property type="entry name" value="PROTEIN-GLUTAMINE GAMMA-GLUTAMYLTRANSFERASE"/>
    <property type="match status" value="1"/>
</dbReference>
<feature type="transmembrane region" description="Helical" evidence="1">
    <location>
        <begin position="62"/>
        <end position="82"/>
    </location>
</feature>
<organism evidence="3">
    <name type="scientific">Salinispirillum sp. LH 10-3-1</name>
    <dbReference type="NCBI Taxonomy" id="2952525"/>
    <lineage>
        <taxon>Bacteria</taxon>
        <taxon>Pseudomonadati</taxon>
        <taxon>Pseudomonadota</taxon>
        <taxon>Gammaproteobacteria</taxon>
        <taxon>Oceanospirillales</taxon>
        <taxon>Saccharospirillaceae</taxon>
        <taxon>Salinispirillum</taxon>
    </lineage>
</organism>
<protein>
    <submittedName>
        <fullName evidence="3">DUF3488 and transglutaminase-like domain-containing protein</fullName>
    </submittedName>
</protein>
<dbReference type="InterPro" id="IPR002931">
    <property type="entry name" value="Transglutaminase-like"/>
</dbReference>
<dbReference type="InterPro" id="IPR038765">
    <property type="entry name" value="Papain-like_cys_pep_sf"/>
</dbReference>
<name>A0AB38YC42_9GAMM</name>
<keyword evidence="1" id="KW-0812">Transmembrane</keyword>
<dbReference type="InterPro" id="IPR021878">
    <property type="entry name" value="TgpA_N"/>
</dbReference>
<dbReference type="RefSeq" id="WP_304994222.1">
    <property type="nucleotide sequence ID" value="NZ_CP101717.1"/>
</dbReference>
<dbReference type="Pfam" id="PF01841">
    <property type="entry name" value="Transglut_core"/>
    <property type="match status" value="1"/>
</dbReference>